<keyword evidence="4 6" id="KW-1133">Transmembrane helix</keyword>
<dbReference type="NCBIfam" id="TIGR01195">
    <property type="entry name" value="oadG_fam"/>
    <property type="match status" value="1"/>
</dbReference>
<evidence type="ECO:0000256" key="1">
    <source>
        <dbReference type="ARBA" id="ARBA00004236"/>
    </source>
</evidence>
<keyword evidence="3 6" id="KW-0812">Transmembrane</keyword>
<accession>A0A8A7KMC1</accession>
<dbReference type="KEGG" id="ifn:GM661_13950"/>
<comment type="subcellular location">
    <subcellularLocation>
        <location evidence="1">Cell membrane</location>
    </subcellularLocation>
</comment>
<sequence length="90" mass="9979">MELLITTLQVTVIGMGIVFLVLFLLSLILQLFESLLYKEEKVTKPSRPVRSKVRVQEGQGGEDETVAVITAVMASLLEDNEYVANIKAIN</sequence>
<dbReference type="Pfam" id="PF04277">
    <property type="entry name" value="OAD_gamma"/>
    <property type="match status" value="1"/>
</dbReference>
<evidence type="ECO:0000313" key="7">
    <source>
        <dbReference type="EMBL" id="QTL98982.1"/>
    </source>
</evidence>
<keyword evidence="8" id="KW-1185">Reference proteome</keyword>
<evidence type="ECO:0000256" key="5">
    <source>
        <dbReference type="ARBA" id="ARBA00023136"/>
    </source>
</evidence>
<organism evidence="7 8">
    <name type="scientific">Iocasia fonsfrigidae</name>
    <dbReference type="NCBI Taxonomy" id="2682810"/>
    <lineage>
        <taxon>Bacteria</taxon>
        <taxon>Bacillati</taxon>
        <taxon>Bacillota</taxon>
        <taxon>Clostridia</taxon>
        <taxon>Halanaerobiales</taxon>
        <taxon>Halanaerobiaceae</taxon>
        <taxon>Iocasia</taxon>
    </lineage>
</organism>
<name>A0A8A7KMC1_9FIRM</name>
<keyword evidence="2" id="KW-1003">Cell membrane</keyword>
<evidence type="ECO:0000256" key="6">
    <source>
        <dbReference type="SAM" id="Phobius"/>
    </source>
</evidence>
<dbReference type="EMBL" id="CP046640">
    <property type="protein sequence ID" value="QTL98982.1"/>
    <property type="molecule type" value="Genomic_DNA"/>
</dbReference>
<proteinExistence type="predicted"/>
<feature type="transmembrane region" description="Helical" evidence="6">
    <location>
        <begin position="12"/>
        <end position="32"/>
    </location>
</feature>
<dbReference type="GO" id="GO:0015081">
    <property type="term" value="F:sodium ion transmembrane transporter activity"/>
    <property type="evidence" value="ECO:0007669"/>
    <property type="project" value="InterPro"/>
</dbReference>
<keyword evidence="5 6" id="KW-0472">Membrane</keyword>
<dbReference type="RefSeq" id="WP_125991260.1">
    <property type="nucleotide sequence ID" value="NZ_CP046640.1"/>
</dbReference>
<evidence type="ECO:0000256" key="4">
    <source>
        <dbReference type="ARBA" id="ARBA00022989"/>
    </source>
</evidence>
<protein>
    <recommendedName>
        <fullName evidence="9">Oxaloacetate decarboxylase gamma chain</fullName>
    </recommendedName>
</protein>
<evidence type="ECO:0000256" key="2">
    <source>
        <dbReference type="ARBA" id="ARBA00022475"/>
    </source>
</evidence>
<evidence type="ECO:0000313" key="8">
    <source>
        <dbReference type="Proteomes" id="UP000665020"/>
    </source>
</evidence>
<gene>
    <name evidence="7" type="ORF">GM661_13950</name>
</gene>
<dbReference type="GO" id="GO:0005886">
    <property type="term" value="C:plasma membrane"/>
    <property type="evidence" value="ECO:0007669"/>
    <property type="project" value="UniProtKB-SubCell"/>
</dbReference>
<reference evidence="7" key="1">
    <citation type="submission" date="2019-12" db="EMBL/GenBank/DDBJ databases">
        <authorList>
            <person name="zhang j."/>
            <person name="sun C.M."/>
        </authorList>
    </citation>
    <scope>NUCLEOTIDE SEQUENCE</scope>
    <source>
        <strain evidence="7">NS-1</strain>
    </source>
</reference>
<dbReference type="InterPro" id="IPR005899">
    <property type="entry name" value="Na_pump_deCOase"/>
</dbReference>
<dbReference type="AlphaFoldDB" id="A0A8A7KMC1"/>
<evidence type="ECO:0000256" key="3">
    <source>
        <dbReference type="ARBA" id="ARBA00022692"/>
    </source>
</evidence>
<dbReference type="Proteomes" id="UP000665020">
    <property type="component" value="Chromosome"/>
</dbReference>
<evidence type="ECO:0008006" key="9">
    <source>
        <dbReference type="Google" id="ProtNLM"/>
    </source>
</evidence>
<dbReference type="GO" id="GO:0036376">
    <property type="term" value="P:sodium ion export across plasma membrane"/>
    <property type="evidence" value="ECO:0007669"/>
    <property type="project" value="InterPro"/>
</dbReference>